<evidence type="ECO:0000313" key="3">
    <source>
        <dbReference type="EMBL" id="CAC5394318.1"/>
    </source>
</evidence>
<dbReference type="AlphaFoldDB" id="A0A6J8CD29"/>
<evidence type="ECO:0000256" key="1">
    <source>
        <dbReference type="SAM" id="SignalP"/>
    </source>
</evidence>
<evidence type="ECO:0000313" key="4">
    <source>
        <dbReference type="Proteomes" id="UP000507470"/>
    </source>
</evidence>
<dbReference type="OrthoDB" id="4405280at2759"/>
<proteinExistence type="predicted"/>
<gene>
    <name evidence="3" type="ORF">MCOR_29075</name>
</gene>
<dbReference type="Proteomes" id="UP000507470">
    <property type="component" value="Unassembled WGS sequence"/>
</dbReference>
<feature type="chain" id="PRO_5027032267" description="EGF-like domain-containing protein" evidence="1">
    <location>
        <begin position="22"/>
        <end position="360"/>
    </location>
</feature>
<keyword evidence="1" id="KW-0732">Signal</keyword>
<sequence length="360" mass="41894">MMQIFMVISFLLGLMRCLVFGNKISLREHWKSQSEVGLTDGKHIADLFSSEPRSKIFNQMNFLTNFVGTIDSLAAFIQEFDPKIEQETFKKLKKAFTDINRKLELTSDKRFGQDFREVFFELRSIEFSFVIFNKFLEKLEELECTSQAECKTGMQWTIKLFKNDFDIKDQYWHIFQATLNGTRFSRVSLLQKVKETSGCNEKTILKFGTNLLLKLFKAEQIMVVYGKLANKDNNSIPQIHKWTKNMYEFRRALLGVVEECSSKNVCKSKCNKDKCINLSRENRDMCFCSNYFDGDNCQIHNQVILAKDTVAIISTLNLIPKVGDIIDTNIQSNFLIASMKCISFAYEMIQKKTLRIYDNC</sequence>
<organism evidence="3 4">
    <name type="scientific">Mytilus coruscus</name>
    <name type="common">Sea mussel</name>
    <dbReference type="NCBI Taxonomy" id="42192"/>
    <lineage>
        <taxon>Eukaryota</taxon>
        <taxon>Metazoa</taxon>
        <taxon>Spiralia</taxon>
        <taxon>Lophotrochozoa</taxon>
        <taxon>Mollusca</taxon>
        <taxon>Bivalvia</taxon>
        <taxon>Autobranchia</taxon>
        <taxon>Pteriomorphia</taxon>
        <taxon>Mytilida</taxon>
        <taxon>Mytiloidea</taxon>
        <taxon>Mytilidae</taxon>
        <taxon>Mytilinae</taxon>
        <taxon>Mytilus</taxon>
    </lineage>
</organism>
<dbReference type="InterPro" id="IPR000742">
    <property type="entry name" value="EGF"/>
</dbReference>
<name>A0A6J8CD29_MYTCO</name>
<feature type="domain" description="EGF-like" evidence="2">
    <location>
        <begin position="286"/>
        <end position="297"/>
    </location>
</feature>
<accession>A0A6J8CD29</accession>
<protein>
    <recommendedName>
        <fullName evidence="2">EGF-like domain-containing protein</fullName>
    </recommendedName>
</protein>
<evidence type="ECO:0000259" key="2">
    <source>
        <dbReference type="PROSITE" id="PS00022"/>
    </source>
</evidence>
<dbReference type="PROSITE" id="PS00022">
    <property type="entry name" value="EGF_1"/>
    <property type="match status" value="1"/>
</dbReference>
<reference evidence="3 4" key="1">
    <citation type="submission" date="2020-06" db="EMBL/GenBank/DDBJ databases">
        <authorList>
            <person name="Li R."/>
            <person name="Bekaert M."/>
        </authorList>
    </citation>
    <scope>NUCLEOTIDE SEQUENCE [LARGE SCALE GENOMIC DNA]</scope>
    <source>
        <strain evidence="4">wild</strain>
    </source>
</reference>
<feature type="signal peptide" evidence="1">
    <location>
        <begin position="1"/>
        <end position="21"/>
    </location>
</feature>
<dbReference type="EMBL" id="CACVKT020005278">
    <property type="protein sequence ID" value="CAC5394318.1"/>
    <property type="molecule type" value="Genomic_DNA"/>
</dbReference>
<keyword evidence="4" id="KW-1185">Reference proteome</keyword>